<feature type="domain" description="Zn(2)-C6 fungal-type" evidence="3">
    <location>
        <begin position="426"/>
        <end position="455"/>
    </location>
</feature>
<dbReference type="HOGENOM" id="CLU_423880_0_0_1"/>
<feature type="region of interest" description="Disordered" evidence="2">
    <location>
        <begin position="601"/>
        <end position="646"/>
    </location>
</feature>
<dbReference type="PROSITE" id="PS00463">
    <property type="entry name" value="ZN2_CY6_FUNGAL_1"/>
    <property type="match status" value="1"/>
</dbReference>
<evidence type="ECO:0000256" key="2">
    <source>
        <dbReference type="SAM" id="MobiDB-lite"/>
    </source>
</evidence>
<dbReference type="InterPro" id="IPR050797">
    <property type="entry name" value="Carb_Metab_Trans_Reg"/>
</dbReference>
<dbReference type="AlphaFoldDB" id="M2R5H9"/>
<dbReference type="Proteomes" id="UP000016930">
    <property type="component" value="Unassembled WGS sequence"/>
</dbReference>
<keyword evidence="1" id="KW-0539">Nucleus</keyword>
<evidence type="ECO:0000256" key="1">
    <source>
        <dbReference type="ARBA" id="ARBA00023242"/>
    </source>
</evidence>
<feature type="region of interest" description="Disordered" evidence="2">
    <location>
        <begin position="111"/>
        <end position="201"/>
    </location>
</feature>
<dbReference type="OrthoDB" id="39175at2759"/>
<evidence type="ECO:0000313" key="5">
    <source>
        <dbReference type="Proteomes" id="UP000016930"/>
    </source>
</evidence>
<feature type="compositionally biased region" description="Basic and acidic residues" evidence="2">
    <location>
        <begin position="624"/>
        <end position="646"/>
    </location>
</feature>
<feature type="compositionally biased region" description="Low complexity" evidence="2">
    <location>
        <begin position="58"/>
        <end position="69"/>
    </location>
</feature>
<accession>M2R5H9</accession>
<dbReference type="SUPFAM" id="SSF57701">
    <property type="entry name" value="Zn2/Cys6 DNA-binding domain"/>
    <property type="match status" value="1"/>
</dbReference>
<feature type="compositionally biased region" description="Pro residues" evidence="2">
    <location>
        <begin position="46"/>
        <end position="56"/>
    </location>
</feature>
<feature type="region of interest" description="Disordered" evidence="2">
    <location>
        <begin position="1"/>
        <end position="88"/>
    </location>
</feature>
<feature type="compositionally biased region" description="Pro residues" evidence="2">
    <location>
        <begin position="132"/>
        <end position="150"/>
    </location>
</feature>
<dbReference type="PROSITE" id="PS50048">
    <property type="entry name" value="ZN2_CY6_FUNGAL_2"/>
    <property type="match status" value="1"/>
</dbReference>
<dbReference type="InterPro" id="IPR001138">
    <property type="entry name" value="Zn2Cys6_DnaBD"/>
</dbReference>
<reference evidence="4 5" key="1">
    <citation type="journal article" date="2012" name="Proc. Natl. Acad. Sci. U.S.A.">
        <title>Comparative genomics of Ceriporiopsis subvermispora and Phanerochaete chrysosporium provide insight into selective ligninolysis.</title>
        <authorList>
            <person name="Fernandez-Fueyo E."/>
            <person name="Ruiz-Duenas F.J."/>
            <person name="Ferreira P."/>
            <person name="Floudas D."/>
            <person name="Hibbett D.S."/>
            <person name="Canessa P."/>
            <person name="Larrondo L.F."/>
            <person name="James T.Y."/>
            <person name="Seelenfreund D."/>
            <person name="Lobos S."/>
            <person name="Polanco R."/>
            <person name="Tello M."/>
            <person name="Honda Y."/>
            <person name="Watanabe T."/>
            <person name="Watanabe T."/>
            <person name="Ryu J.S."/>
            <person name="Kubicek C.P."/>
            <person name="Schmoll M."/>
            <person name="Gaskell J."/>
            <person name="Hammel K.E."/>
            <person name="St John F.J."/>
            <person name="Vanden Wymelenberg A."/>
            <person name="Sabat G."/>
            <person name="Splinter BonDurant S."/>
            <person name="Syed K."/>
            <person name="Yadav J.S."/>
            <person name="Doddapaneni H."/>
            <person name="Subramanian V."/>
            <person name="Lavin J.L."/>
            <person name="Oguiza J.A."/>
            <person name="Perez G."/>
            <person name="Pisabarro A.G."/>
            <person name="Ramirez L."/>
            <person name="Santoyo F."/>
            <person name="Master E."/>
            <person name="Coutinho P.M."/>
            <person name="Henrissat B."/>
            <person name="Lombard V."/>
            <person name="Magnuson J.K."/>
            <person name="Kuees U."/>
            <person name="Hori C."/>
            <person name="Igarashi K."/>
            <person name="Samejima M."/>
            <person name="Held B.W."/>
            <person name="Barry K.W."/>
            <person name="LaButti K.M."/>
            <person name="Lapidus A."/>
            <person name="Lindquist E.A."/>
            <person name="Lucas S.M."/>
            <person name="Riley R."/>
            <person name="Salamov A.A."/>
            <person name="Hoffmeister D."/>
            <person name="Schwenk D."/>
            <person name="Hadar Y."/>
            <person name="Yarden O."/>
            <person name="de Vries R.P."/>
            <person name="Wiebenga A."/>
            <person name="Stenlid J."/>
            <person name="Eastwood D."/>
            <person name="Grigoriev I.V."/>
            <person name="Berka R.M."/>
            <person name="Blanchette R.A."/>
            <person name="Kersten P."/>
            <person name="Martinez A.T."/>
            <person name="Vicuna R."/>
            <person name="Cullen D."/>
        </authorList>
    </citation>
    <scope>NUCLEOTIDE SEQUENCE [LARGE SCALE GENOMIC DNA]</scope>
    <source>
        <strain evidence="4 5">B</strain>
    </source>
</reference>
<feature type="region of interest" description="Disordered" evidence="2">
    <location>
        <begin position="370"/>
        <end position="423"/>
    </location>
</feature>
<feature type="compositionally biased region" description="Low complexity" evidence="2">
    <location>
        <begin position="560"/>
        <end position="577"/>
    </location>
</feature>
<dbReference type="GO" id="GO:0000981">
    <property type="term" value="F:DNA-binding transcription factor activity, RNA polymerase II-specific"/>
    <property type="evidence" value="ECO:0007669"/>
    <property type="project" value="InterPro"/>
</dbReference>
<evidence type="ECO:0000313" key="4">
    <source>
        <dbReference type="EMBL" id="EMD39845.1"/>
    </source>
</evidence>
<feature type="compositionally biased region" description="Gly residues" evidence="2">
    <location>
        <begin position="605"/>
        <end position="614"/>
    </location>
</feature>
<dbReference type="Pfam" id="PF00172">
    <property type="entry name" value="Zn_clus"/>
    <property type="match status" value="1"/>
</dbReference>
<feature type="compositionally biased region" description="Low complexity" evidence="2">
    <location>
        <begin position="484"/>
        <end position="495"/>
    </location>
</feature>
<feature type="region of interest" description="Disordered" evidence="2">
    <location>
        <begin position="539"/>
        <end position="583"/>
    </location>
</feature>
<feature type="compositionally biased region" description="Basic residues" evidence="2">
    <location>
        <begin position="386"/>
        <end position="400"/>
    </location>
</feature>
<feature type="compositionally biased region" description="Basic residues" evidence="2">
    <location>
        <begin position="549"/>
        <end position="559"/>
    </location>
</feature>
<keyword evidence="5" id="KW-1185">Reference proteome</keyword>
<dbReference type="STRING" id="914234.M2R5H9"/>
<gene>
    <name evidence="4" type="ORF">CERSUDRAFT_92336</name>
</gene>
<dbReference type="CDD" id="cd00067">
    <property type="entry name" value="GAL4"/>
    <property type="match status" value="1"/>
</dbReference>
<sequence>MAEESGRGRSALPRSLQGGLLRRSPEADDEDDRRTGRPDERRSPYVIPPFPPPPPTFSSLHALAALGSSVRDEGASAHTSRHAPQPRAQAWAHLPQYTYPAAPVRTDPRLYASSSREPNRELPRFTTYTWPAPAPLPPSPGTEPAQPPPYYATASDEEYIPRGPYVQDVGGRQQYARGTQMVPMQPLHEYSPPRGRATTPRMMTQRSFTPTYTSHLRVSEQFVQGSSSSAQPLSAYELPPIITPPESNERGHRVGQWTEGRTIYSAEHATAAASSSYLRPYHTTYEEQEGPFVGDRPRGIGFDYAQSPEMSVAASSTHEVAYSQDLDVGELPPLEVPLPHLEFSPSSVAVSPPFPVPLLGIEAGPSAVPVPQAFSEEEVDELQSPPRKRRRKAPPKKKAKQATPVKKVEDDDDELPPKVPKKTEVACDFCRHRKLKCGQGTPCSSCLRHNKTCRRDPFPRRRGPGKKKDAPATAGDTEQPLTKVAAPSSSSRVSPLAGQGTVHPRELSGGRGTRAGPLRWRRRVRREVAEEAPQLQPGAIIYPIEPSRVRGRGSTRRSRGASAHAASSSHTASATGAELAGAEHAVSAELAAIVDLAGAVSAAGSEGGGGGGWRAGSVDAEGTPGREGRASEETARGSEPPAERWA</sequence>
<evidence type="ECO:0000259" key="3">
    <source>
        <dbReference type="PROSITE" id="PS50048"/>
    </source>
</evidence>
<proteinExistence type="predicted"/>
<protein>
    <recommendedName>
        <fullName evidence="3">Zn(2)-C6 fungal-type domain-containing protein</fullName>
    </recommendedName>
</protein>
<dbReference type="EMBL" id="KB445793">
    <property type="protein sequence ID" value="EMD39845.1"/>
    <property type="molecule type" value="Genomic_DNA"/>
</dbReference>
<feature type="compositionally biased region" description="Basic and acidic residues" evidence="2">
    <location>
        <begin position="32"/>
        <end position="43"/>
    </location>
</feature>
<name>M2R5H9_CERS8</name>
<dbReference type="GO" id="GO:0008270">
    <property type="term" value="F:zinc ion binding"/>
    <property type="evidence" value="ECO:0007669"/>
    <property type="project" value="InterPro"/>
</dbReference>
<dbReference type="InterPro" id="IPR036864">
    <property type="entry name" value="Zn2-C6_fun-type_DNA-bd_sf"/>
</dbReference>
<dbReference type="SMART" id="SM00066">
    <property type="entry name" value="GAL4"/>
    <property type="match status" value="1"/>
</dbReference>
<feature type="region of interest" description="Disordered" evidence="2">
    <location>
        <begin position="439"/>
        <end position="521"/>
    </location>
</feature>
<organism evidence="4 5">
    <name type="scientific">Ceriporiopsis subvermispora (strain B)</name>
    <name type="common">White-rot fungus</name>
    <name type="synonym">Gelatoporia subvermispora</name>
    <dbReference type="NCBI Taxonomy" id="914234"/>
    <lineage>
        <taxon>Eukaryota</taxon>
        <taxon>Fungi</taxon>
        <taxon>Dikarya</taxon>
        <taxon>Basidiomycota</taxon>
        <taxon>Agaricomycotina</taxon>
        <taxon>Agaricomycetes</taxon>
        <taxon>Polyporales</taxon>
        <taxon>Gelatoporiaceae</taxon>
        <taxon>Gelatoporia</taxon>
    </lineage>
</organism>
<dbReference type="Gene3D" id="4.10.240.10">
    <property type="entry name" value="Zn(2)-C6 fungal-type DNA-binding domain"/>
    <property type="match status" value="1"/>
</dbReference>
<dbReference type="PANTHER" id="PTHR31668">
    <property type="entry name" value="GLUCOSE TRANSPORT TRANSCRIPTION REGULATOR RGT1-RELATED-RELATED"/>
    <property type="match status" value="1"/>
</dbReference>